<dbReference type="InterPro" id="IPR039532">
    <property type="entry name" value="TetR_C_Firmicutes"/>
</dbReference>
<protein>
    <recommendedName>
        <fullName evidence="1">Transcriptional regulator TetR C-terminal Firmicutes type domain-containing protein</fullName>
    </recommendedName>
</protein>
<dbReference type="Gene3D" id="1.10.357.10">
    <property type="entry name" value="Tetracycline Repressor, domain 2"/>
    <property type="match status" value="1"/>
</dbReference>
<evidence type="ECO:0000259" key="1">
    <source>
        <dbReference type="Pfam" id="PF14278"/>
    </source>
</evidence>
<sequence length="113" mass="13551">MVKNGLFNGNPYLILLNIYNYVKENKQFFKLIMSESGDPSFYYKLNETMKETIYDNMDIKRLKIPVHYAIGFQTSLINDWIKTDMKETPEEIVKIITEIMHDVPKSMYEYYKE</sequence>
<feature type="domain" description="Transcriptional regulator TetR C-terminal Firmicutes type" evidence="1">
    <location>
        <begin position="10"/>
        <end position="102"/>
    </location>
</feature>
<dbReference type="Pfam" id="PF14278">
    <property type="entry name" value="TetR_C_8"/>
    <property type="match status" value="1"/>
</dbReference>
<organism evidence="2 3">
    <name type="scientific">Clostridium subterminale</name>
    <dbReference type="NCBI Taxonomy" id="1550"/>
    <lineage>
        <taxon>Bacteria</taxon>
        <taxon>Bacillati</taxon>
        <taxon>Bacillota</taxon>
        <taxon>Clostridia</taxon>
        <taxon>Eubacteriales</taxon>
        <taxon>Clostridiaceae</taxon>
        <taxon>Clostridium</taxon>
    </lineage>
</organism>
<accession>A0ABP3VSY3</accession>
<keyword evidence="3" id="KW-1185">Reference proteome</keyword>
<reference evidence="3" key="1">
    <citation type="journal article" date="2019" name="Int. J. Syst. Evol. Microbiol.">
        <title>The Global Catalogue of Microorganisms (GCM) 10K type strain sequencing project: providing services to taxonomists for standard genome sequencing and annotation.</title>
        <authorList>
            <consortium name="The Broad Institute Genomics Platform"/>
            <consortium name="The Broad Institute Genome Sequencing Center for Infectious Disease"/>
            <person name="Wu L."/>
            <person name="Ma J."/>
        </authorList>
    </citation>
    <scope>NUCLEOTIDE SEQUENCE [LARGE SCALE GENOMIC DNA]</scope>
    <source>
        <strain evidence="3">JCM 1417</strain>
    </source>
</reference>
<name>A0ABP3VSY3_CLOSU</name>
<dbReference type="EMBL" id="BAAACI010000001">
    <property type="protein sequence ID" value="GAA0764802.1"/>
    <property type="molecule type" value="Genomic_DNA"/>
</dbReference>
<comment type="caution">
    <text evidence="2">The sequence shown here is derived from an EMBL/GenBank/DDBJ whole genome shotgun (WGS) entry which is preliminary data.</text>
</comment>
<evidence type="ECO:0000313" key="3">
    <source>
        <dbReference type="Proteomes" id="UP001501047"/>
    </source>
</evidence>
<evidence type="ECO:0000313" key="2">
    <source>
        <dbReference type="EMBL" id="GAA0764802.1"/>
    </source>
</evidence>
<proteinExistence type="predicted"/>
<dbReference type="Proteomes" id="UP001501047">
    <property type="component" value="Unassembled WGS sequence"/>
</dbReference>
<gene>
    <name evidence="2" type="ORF">GCM10008908_00440</name>
</gene>
<dbReference type="RefSeq" id="WP_343822548.1">
    <property type="nucleotide sequence ID" value="NZ_BAAACI010000001.1"/>
</dbReference>